<keyword evidence="4" id="KW-0408">Iron</keyword>
<evidence type="ECO:0000259" key="6">
    <source>
        <dbReference type="Pfam" id="PF07992"/>
    </source>
</evidence>
<keyword evidence="2" id="KW-0479">Metal-binding</keyword>
<dbReference type="GO" id="GO:0046872">
    <property type="term" value="F:metal ion binding"/>
    <property type="evidence" value="ECO:0007669"/>
    <property type="project" value="UniProtKB-KW"/>
</dbReference>
<dbReference type="InterPro" id="IPR006006">
    <property type="entry name" value="GltD-like"/>
</dbReference>
<keyword evidence="5" id="KW-0411">Iron-sulfur</keyword>
<dbReference type="AlphaFoldDB" id="A0AB33IGQ9"/>
<evidence type="ECO:0000313" key="9">
    <source>
        <dbReference type="Proteomes" id="UP000516424"/>
    </source>
</evidence>
<dbReference type="PANTHER" id="PTHR42783">
    <property type="entry name" value="GLUTAMATE SYNTHASE [NADPH] SMALL CHAIN"/>
    <property type="match status" value="1"/>
</dbReference>
<evidence type="ECO:0000256" key="5">
    <source>
        <dbReference type="ARBA" id="ARBA00023014"/>
    </source>
</evidence>
<dbReference type="SUPFAM" id="SSF46548">
    <property type="entry name" value="alpha-helical ferredoxin"/>
    <property type="match status" value="1"/>
</dbReference>
<dbReference type="PANTHER" id="PTHR42783:SF3">
    <property type="entry name" value="GLUTAMATE SYNTHASE [NADPH] SMALL CHAIN-RELATED"/>
    <property type="match status" value="1"/>
</dbReference>
<dbReference type="Pfam" id="PF14691">
    <property type="entry name" value="Fer4_20"/>
    <property type="match status" value="1"/>
</dbReference>
<dbReference type="Proteomes" id="UP000516424">
    <property type="component" value="Chromosome"/>
</dbReference>
<dbReference type="InterPro" id="IPR036188">
    <property type="entry name" value="FAD/NAD-bd_sf"/>
</dbReference>
<evidence type="ECO:0000256" key="4">
    <source>
        <dbReference type="ARBA" id="ARBA00023004"/>
    </source>
</evidence>
<protein>
    <submittedName>
        <fullName evidence="8">Dihydropyrimidine dehydrogenase subunit A</fullName>
    </submittedName>
</protein>
<dbReference type="SUPFAM" id="SSF51971">
    <property type="entry name" value="Nucleotide-binding domain"/>
    <property type="match status" value="1"/>
</dbReference>
<dbReference type="GO" id="GO:0016491">
    <property type="term" value="F:oxidoreductase activity"/>
    <property type="evidence" value="ECO:0007669"/>
    <property type="project" value="UniProtKB-KW"/>
</dbReference>
<feature type="domain" description="Dihydroprymidine dehydrogenase" evidence="7">
    <location>
        <begin position="24"/>
        <end position="134"/>
    </location>
</feature>
<dbReference type="RefSeq" id="WP_010666969.1">
    <property type="nucleotide sequence ID" value="NZ_AP023410.1"/>
</dbReference>
<accession>A0AB33IGQ9</accession>
<dbReference type="InterPro" id="IPR009051">
    <property type="entry name" value="Helical_ferredxn"/>
</dbReference>
<dbReference type="InterPro" id="IPR028261">
    <property type="entry name" value="DPD_II"/>
</dbReference>
<sequence length="477" mass="51473">MTAKMLSFVSVPQAQPPKRLADERRKDFDEIYKEFSPEQAATQASRCSQCGVPFCSIHCPLGNNIPDWLMLAADGRLEEAYSVSQATNSFPEICGRICPQDRLCEGNCVIEKDFDSVTIGAVERYITDTAFENGWVKPVMPVVELESSVGIIGAGPAGLAAAERLRASGHQVHVYDRHDRVGGLLIYGIPGFKLEKDIVLRRQKVLEEQGVVFHLGQGVGAGEGEIAFEELRKKHDAVLVATGVYKSREIGGPGSGLGGIVRALDYLTASNRRSLGDALPEGELDAAGKDVVVIGGGDTAMDCVRTAIRQGAKSVKCLYRRDKANMPGSVREVKNAEEEGVEFVWLAAPESFFGDTTVTGVRAQKMRLGLPDGSGRQSIEAEPDGLFTVHADMVIKALGFDPEPLPELWKADDLKTSRWGTLQVDRVSFETSVPGVFAAGDIVRGASLVVWAIRDGRDAAAQIDQWIAARSSSLAAE</sequence>
<dbReference type="PRINTS" id="PR00419">
    <property type="entry name" value="ADXRDTASE"/>
</dbReference>
<evidence type="ECO:0000256" key="2">
    <source>
        <dbReference type="ARBA" id="ARBA00022723"/>
    </source>
</evidence>
<evidence type="ECO:0000256" key="3">
    <source>
        <dbReference type="ARBA" id="ARBA00023002"/>
    </source>
</evidence>
<dbReference type="NCBIfam" id="TIGR01318">
    <property type="entry name" value="gltD_gamma_fam"/>
    <property type="match status" value="1"/>
</dbReference>
<evidence type="ECO:0000256" key="1">
    <source>
        <dbReference type="ARBA" id="ARBA00022485"/>
    </source>
</evidence>
<feature type="domain" description="FAD/NAD(P)-binding" evidence="6">
    <location>
        <begin position="149"/>
        <end position="456"/>
    </location>
</feature>
<dbReference type="GO" id="GO:0051539">
    <property type="term" value="F:4 iron, 4 sulfur cluster binding"/>
    <property type="evidence" value="ECO:0007669"/>
    <property type="project" value="UniProtKB-KW"/>
</dbReference>
<organism evidence="8 9">
    <name type="scientific">Acetobacter aceti NBRC 14818</name>
    <dbReference type="NCBI Taxonomy" id="887700"/>
    <lineage>
        <taxon>Bacteria</taxon>
        <taxon>Pseudomonadati</taxon>
        <taxon>Pseudomonadota</taxon>
        <taxon>Alphaproteobacteria</taxon>
        <taxon>Acetobacterales</taxon>
        <taxon>Acetobacteraceae</taxon>
        <taxon>Acetobacter</taxon>
        <taxon>Acetobacter subgen. Acetobacter</taxon>
    </lineage>
</organism>
<gene>
    <name evidence="8" type="primary">gltD</name>
    <name evidence="8" type="ORF">EMQ_2956</name>
</gene>
<dbReference type="Gene3D" id="1.10.1060.10">
    <property type="entry name" value="Alpha-helical ferredoxin"/>
    <property type="match status" value="1"/>
</dbReference>
<evidence type="ECO:0000313" key="8">
    <source>
        <dbReference type="EMBL" id="BCK77350.1"/>
    </source>
</evidence>
<dbReference type="EMBL" id="AP023410">
    <property type="protein sequence ID" value="BCK77350.1"/>
    <property type="molecule type" value="Genomic_DNA"/>
</dbReference>
<name>A0AB33IGQ9_ACEAC</name>
<proteinExistence type="predicted"/>
<evidence type="ECO:0000259" key="7">
    <source>
        <dbReference type="Pfam" id="PF14691"/>
    </source>
</evidence>
<reference evidence="8 9" key="1">
    <citation type="journal article" date="2011" name="Microbiology">
        <title>Transcriptome response to different carbon sources in Acetobacter aceti.</title>
        <authorList>
            <person name="Sakurai K."/>
            <person name="Arai H."/>
            <person name="Ishii M."/>
            <person name="Igarashi Y."/>
        </authorList>
    </citation>
    <scope>NUCLEOTIDE SEQUENCE [LARGE SCALE GENOMIC DNA]</scope>
    <source>
        <strain evidence="8 9">NBRC 14818</strain>
    </source>
</reference>
<dbReference type="InterPro" id="IPR023753">
    <property type="entry name" value="FAD/NAD-binding_dom"/>
</dbReference>
<keyword evidence="1" id="KW-0004">4Fe-4S</keyword>
<keyword evidence="9" id="KW-1185">Reference proteome</keyword>
<dbReference type="Pfam" id="PF07992">
    <property type="entry name" value="Pyr_redox_2"/>
    <property type="match status" value="1"/>
</dbReference>
<dbReference type="Gene3D" id="3.50.50.60">
    <property type="entry name" value="FAD/NAD(P)-binding domain"/>
    <property type="match status" value="2"/>
</dbReference>
<keyword evidence="3" id="KW-0560">Oxidoreductase</keyword>